<dbReference type="EMBL" id="AAVO02000023">
    <property type="protein sequence ID" value="EDM85808.1"/>
    <property type="molecule type" value="Genomic_DNA"/>
</dbReference>
<dbReference type="HOGENOM" id="CLU_3380773_0_0_9"/>
<evidence type="ECO:0000313" key="2">
    <source>
        <dbReference type="EMBL" id="EDM85808.1"/>
    </source>
</evidence>
<gene>
    <name evidence="2" type="ORF">RUMOBE_03602</name>
</gene>
<accession>A5ZX50</accession>
<keyword evidence="1" id="KW-1133">Transmembrane helix</keyword>
<reference evidence="2 3" key="1">
    <citation type="submission" date="2007-03" db="EMBL/GenBank/DDBJ databases">
        <authorList>
            <person name="Fulton L."/>
            <person name="Clifton S."/>
            <person name="Fulton B."/>
            <person name="Xu J."/>
            <person name="Minx P."/>
            <person name="Pepin K.H."/>
            <person name="Johnson M."/>
            <person name="Thiruvilangam P."/>
            <person name="Bhonagiri V."/>
            <person name="Nash W.E."/>
            <person name="Mardis E.R."/>
            <person name="Wilson R.K."/>
        </authorList>
    </citation>
    <scope>NUCLEOTIDE SEQUENCE [LARGE SCALE GENOMIC DNA]</scope>
    <source>
        <strain evidence="2 3">ATCC 29174</strain>
    </source>
</reference>
<reference evidence="2 3" key="2">
    <citation type="submission" date="2007-04" db="EMBL/GenBank/DDBJ databases">
        <title>Draft genome sequence of Ruminococcus obeum (ATCC 29174).</title>
        <authorList>
            <person name="Sudarsanam P."/>
            <person name="Ley R."/>
            <person name="Guruge J."/>
            <person name="Turnbaugh P.J."/>
            <person name="Mahowald M."/>
            <person name="Liep D."/>
            <person name="Gordon J."/>
        </authorList>
    </citation>
    <scope>NUCLEOTIDE SEQUENCE [LARGE SCALE GENOMIC DNA]</scope>
    <source>
        <strain evidence="2 3">ATCC 29174</strain>
    </source>
</reference>
<feature type="transmembrane region" description="Helical" evidence="1">
    <location>
        <begin position="6"/>
        <end position="24"/>
    </location>
</feature>
<name>A5ZX50_9FIRM</name>
<sequence length="33" mass="3993">MRSETLYISGILLICTAFFMHRDMEKDFSENRH</sequence>
<comment type="caution">
    <text evidence="2">The sequence shown here is derived from an EMBL/GenBank/DDBJ whole genome shotgun (WGS) entry which is preliminary data.</text>
</comment>
<dbReference type="Proteomes" id="UP000006002">
    <property type="component" value="Unassembled WGS sequence"/>
</dbReference>
<evidence type="ECO:0000256" key="1">
    <source>
        <dbReference type="SAM" id="Phobius"/>
    </source>
</evidence>
<protein>
    <submittedName>
        <fullName evidence="2">Uncharacterized protein</fullName>
    </submittedName>
</protein>
<evidence type="ECO:0000313" key="3">
    <source>
        <dbReference type="Proteomes" id="UP000006002"/>
    </source>
</evidence>
<keyword evidence="1" id="KW-0472">Membrane</keyword>
<dbReference type="AlphaFoldDB" id="A5ZX50"/>
<keyword evidence="1" id="KW-0812">Transmembrane</keyword>
<proteinExistence type="predicted"/>
<organism evidence="2 3">
    <name type="scientific">Blautia obeum ATCC 29174</name>
    <dbReference type="NCBI Taxonomy" id="411459"/>
    <lineage>
        <taxon>Bacteria</taxon>
        <taxon>Bacillati</taxon>
        <taxon>Bacillota</taxon>
        <taxon>Clostridia</taxon>
        <taxon>Lachnospirales</taxon>
        <taxon>Lachnospiraceae</taxon>
        <taxon>Blautia</taxon>
    </lineage>
</organism>